<evidence type="ECO:0000256" key="1">
    <source>
        <dbReference type="SAM" id="Phobius"/>
    </source>
</evidence>
<dbReference type="AlphaFoldDB" id="A0A845I5Z9"/>
<gene>
    <name evidence="2" type="ORF">GTP23_19465</name>
</gene>
<keyword evidence="3" id="KW-1185">Reference proteome</keyword>
<evidence type="ECO:0000313" key="3">
    <source>
        <dbReference type="Proteomes" id="UP000444316"/>
    </source>
</evidence>
<comment type="caution">
    <text evidence="2">The sequence shown here is derived from an EMBL/GenBank/DDBJ whole genome shotgun (WGS) entry which is preliminary data.</text>
</comment>
<name>A0A845I5Z9_9BURK</name>
<feature type="transmembrane region" description="Helical" evidence="1">
    <location>
        <begin position="63"/>
        <end position="86"/>
    </location>
</feature>
<evidence type="ECO:0000313" key="2">
    <source>
        <dbReference type="EMBL" id="MYN47226.1"/>
    </source>
</evidence>
<sequence length="142" mass="15264">MTEVHQVRHKNKTLATLLAFLLGGIGAQRLYLGGLRDRALWAHLSALPLCAAASALWPHADAFYHLLPIIVSGLIGFLEALVMGLTSDEKWDARYNPASGRQSASQWPLAVILVASMMLGAGSLIATMSRLFDLLYTGGAYG</sequence>
<keyword evidence="1" id="KW-1133">Transmembrane helix</keyword>
<organism evidence="2 3">
    <name type="scientific">Duganella fentianensis</name>
    <dbReference type="NCBI Taxonomy" id="2692177"/>
    <lineage>
        <taxon>Bacteria</taxon>
        <taxon>Pseudomonadati</taxon>
        <taxon>Pseudomonadota</taxon>
        <taxon>Betaproteobacteria</taxon>
        <taxon>Burkholderiales</taxon>
        <taxon>Oxalobacteraceae</taxon>
        <taxon>Telluria group</taxon>
        <taxon>Duganella</taxon>
    </lineage>
</organism>
<protein>
    <submittedName>
        <fullName evidence="2">NINE protein</fullName>
    </submittedName>
</protein>
<dbReference type="RefSeq" id="WP_161036618.1">
    <property type="nucleotide sequence ID" value="NZ_WWCL01000004.1"/>
</dbReference>
<feature type="transmembrane region" description="Helical" evidence="1">
    <location>
        <begin position="14"/>
        <end position="32"/>
    </location>
</feature>
<proteinExistence type="predicted"/>
<accession>A0A845I5Z9</accession>
<reference evidence="2" key="1">
    <citation type="submission" date="2019-12" db="EMBL/GenBank/DDBJ databases">
        <title>Novel species isolated from a subtropical stream in China.</title>
        <authorList>
            <person name="Lu H."/>
        </authorList>
    </citation>
    <scope>NUCLEOTIDE SEQUENCE [LARGE SCALE GENOMIC DNA]</scope>
    <source>
        <strain evidence="2">FT93W</strain>
    </source>
</reference>
<dbReference type="EMBL" id="WWCL01000004">
    <property type="protein sequence ID" value="MYN47226.1"/>
    <property type="molecule type" value="Genomic_DNA"/>
</dbReference>
<dbReference type="Proteomes" id="UP000444316">
    <property type="component" value="Unassembled WGS sequence"/>
</dbReference>
<keyword evidence="1" id="KW-0472">Membrane</keyword>
<feature type="transmembrane region" description="Helical" evidence="1">
    <location>
        <begin position="107"/>
        <end position="126"/>
    </location>
</feature>
<keyword evidence="1" id="KW-0812">Transmembrane</keyword>